<feature type="signal peptide" evidence="1">
    <location>
        <begin position="1"/>
        <end position="25"/>
    </location>
</feature>
<sequence length="110" mass="11549">MWGRVWVLPLCTVIVVILSAPSASGAPCSCGGPTSDAPLDTAIDVLECGSDGDGPLQCDDGVVCVCNLSPEVAVTNLFEVINGAPAEIEWYCEHDGADGHCSLLRVYRRQ</sequence>
<evidence type="ECO:0000256" key="1">
    <source>
        <dbReference type="SAM" id="SignalP"/>
    </source>
</evidence>
<proteinExistence type="predicted"/>
<organism evidence="2 3">
    <name type="scientific">Ectocarpus siliculosus</name>
    <name type="common">Brown alga</name>
    <name type="synonym">Conferva siliculosa</name>
    <dbReference type="NCBI Taxonomy" id="2880"/>
    <lineage>
        <taxon>Eukaryota</taxon>
        <taxon>Sar</taxon>
        <taxon>Stramenopiles</taxon>
        <taxon>Ochrophyta</taxon>
        <taxon>PX clade</taxon>
        <taxon>Phaeophyceae</taxon>
        <taxon>Ectocarpales</taxon>
        <taxon>Ectocarpaceae</taxon>
        <taxon>Ectocarpus</taxon>
    </lineage>
</organism>
<feature type="chain" id="PRO_5003095774" evidence="1">
    <location>
        <begin position="26"/>
        <end position="110"/>
    </location>
</feature>
<dbReference type="EMBL" id="FN649760">
    <property type="protein sequence ID" value="CBJ33857.1"/>
    <property type="molecule type" value="Genomic_DNA"/>
</dbReference>
<evidence type="ECO:0000313" key="3">
    <source>
        <dbReference type="Proteomes" id="UP000002630"/>
    </source>
</evidence>
<dbReference type="InParanoid" id="D7G5L1"/>
<keyword evidence="1" id="KW-0732">Signal</keyword>
<keyword evidence="3" id="KW-1185">Reference proteome</keyword>
<evidence type="ECO:0000313" key="2">
    <source>
        <dbReference type="EMBL" id="CBJ33857.1"/>
    </source>
</evidence>
<reference evidence="2 3" key="1">
    <citation type="journal article" date="2010" name="Nature">
        <title>The Ectocarpus genome and the independent evolution of multicellularity in brown algae.</title>
        <authorList>
            <person name="Cock J.M."/>
            <person name="Sterck L."/>
            <person name="Rouze P."/>
            <person name="Scornet D."/>
            <person name="Allen A.E."/>
            <person name="Amoutzias G."/>
            <person name="Anthouard V."/>
            <person name="Artiguenave F."/>
            <person name="Aury J.M."/>
            <person name="Badger J.H."/>
            <person name="Beszteri B."/>
            <person name="Billiau K."/>
            <person name="Bonnet E."/>
            <person name="Bothwell J.H."/>
            <person name="Bowler C."/>
            <person name="Boyen C."/>
            <person name="Brownlee C."/>
            <person name="Carrano C.J."/>
            <person name="Charrier B."/>
            <person name="Cho G.Y."/>
            <person name="Coelho S.M."/>
            <person name="Collen J."/>
            <person name="Corre E."/>
            <person name="Da Silva C."/>
            <person name="Delage L."/>
            <person name="Delaroque N."/>
            <person name="Dittami S.M."/>
            <person name="Doulbeau S."/>
            <person name="Elias M."/>
            <person name="Farnham G."/>
            <person name="Gachon C.M."/>
            <person name="Gschloessl B."/>
            <person name="Heesch S."/>
            <person name="Jabbari K."/>
            <person name="Jubin C."/>
            <person name="Kawai H."/>
            <person name="Kimura K."/>
            <person name="Kloareg B."/>
            <person name="Kupper F.C."/>
            <person name="Lang D."/>
            <person name="Le Bail A."/>
            <person name="Leblanc C."/>
            <person name="Lerouge P."/>
            <person name="Lohr M."/>
            <person name="Lopez P.J."/>
            <person name="Martens C."/>
            <person name="Maumus F."/>
            <person name="Michel G."/>
            <person name="Miranda-Saavedra D."/>
            <person name="Morales J."/>
            <person name="Moreau H."/>
            <person name="Motomura T."/>
            <person name="Nagasato C."/>
            <person name="Napoli C.A."/>
            <person name="Nelson D.R."/>
            <person name="Nyvall-Collen P."/>
            <person name="Peters A.F."/>
            <person name="Pommier C."/>
            <person name="Potin P."/>
            <person name="Poulain J."/>
            <person name="Quesneville H."/>
            <person name="Read B."/>
            <person name="Rensing S.A."/>
            <person name="Ritter A."/>
            <person name="Rousvoal S."/>
            <person name="Samanta M."/>
            <person name="Samson G."/>
            <person name="Schroeder D.C."/>
            <person name="Segurens B."/>
            <person name="Strittmatter M."/>
            <person name="Tonon T."/>
            <person name="Tregear J.W."/>
            <person name="Valentin K."/>
            <person name="von Dassow P."/>
            <person name="Yamagishi T."/>
            <person name="Van de Peer Y."/>
            <person name="Wincker P."/>
        </authorList>
    </citation>
    <scope>NUCLEOTIDE SEQUENCE [LARGE SCALE GENOMIC DNA]</scope>
    <source>
        <strain evidence="3">Ec32 / CCAP1310/4</strain>
    </source>
</reference>
<name>D7G5L1_ECTSI</name>
<gene>
    <name evidence="2" type="ORF">Esi_0652_0001</name>
</gene>
<accession>D7G5L1</accession>
<protein>
    <submittedName>
        <fullName evidence="2">Imm upregulated 9</fullName>
    </submittedName>
</protein>
<dbReference type="Proteomes" id="UP000002630">
    <property type="component" value="Unassembled WGS sequence"/>
</dbReference>
<dbReference type="AlphaFoldDB" id="D7G5L1"/>